<dbReference type="EMBL" id="CP036267">
    <property type="protein sequence ID" value="QDT32351.1"/>
    <property type="molecule type" value="Genomic_DNA"/>
</dbReference>
<dbReference type="KEGG" id="tpol:Mal48_15960"/>
<dbReference type="PANTHER" id="PTHR33529:SF6">
    <property type="entry name" value="YJGP_YJGQ FAMILY PERMEASE"/>
    <property type="match status" value="1"/>
</dbReference>
<dbReference type="PANTHER" id="PTHR33529">
    <property type="entry name" value="SLR0882 PROTEIN-RELATED"/>
    <property type="match status" value="1"/>
</dbReference>
<organism evidence="7 8">
    <name type="scientific">Thalassoglobus polymorphus</name>
    <dbReference type="NCBI Taxonomy" id="2527994"/>
    <lineage>
        <taxon>Bacteria</taxon>
        <taxon>Pseudomonadati</taxon>
        <taxon>Planctomycetota</taxon>
        <taxon>Planctomycetia</taxon>
        <taxon>Planctomycetales</taxon>
        <taxon>Planctomycetaceae</taxon>
        <taxon>Thalassoglobus</taxon>
    </lineage>
</organism>
<dbReference type="Proteomes" id="UP000315724">
    <property type="component" value="Chromosome"/>
</dbReference>
<keyword evidence="4 6" id="KW-1133">Transmembrane helix</keyword>
<evidence type="ECO:0000256" key="5">
    <source>
        <dbReference type="ARBA" id="ARBA00023136"/>
    </source>
</evidence>
<feature type="transmembrane region" description="Helical" evidence="6">
    <location>
        <begin position="325"/>
        <end position="343"/>
    </location>
</feature>
<feature type="transmembrane region" description="Helical" evidence="6">
    <location>
        <begin position="113"/>
        <end position="132"/>
    </location>
</feature>
<evidence type="ECO:0000256" key="6">
    <source>
        <dbReference type="SAM" id="Phobius"/>
    </source>
</evidence>
<protein>
    <submittedName>
        <fullName evidence="7">Putative permease YjgP/YjgQ family protein</fullName>
    </submittedName>
</protein>
<feature type="transmembrane region" description="Helical" evidence="6">
    <location>
        <begin position="385"/>
        <end position="402"/>
    </location>
</feature>
<feature type="transmembrane region" description="Helical" evidence="6">
    <location>
        <begin position="70"/>
        <end position="92"/>
    </location>
</feature>
<dbReference type="InterPro" id="IPR005495">
    <property type="entry name" value="LptG/LptF_permease"/>
</dbReference>
<keyword evidence="2" id="KW-1003">Cell membrane</keyword>
<dbReference type="GO" id="GO:0043190">
    <property type="term" value="C:ATP-binding cassette (ABC) transporter complex"/>
    <property type="evidence" value="ECO:0007669"/>
    <property type="project" value="TreeGrafter"/>
</dbReference>
<keyword evidence="3 6" id="KW-0812">Transmembrane</keyword>
<evidence type="ECO:0000313" key="8">
    <source>
        <dbReference type="Proteomes" id="UP000315724"/>
    </source>
</evidence>
<sequence>MSTWNGLSDTTLEMPFKIPILQRYILWEVLRVFAFVLTCITVLLVFVGVFQQATERGLTPAHALQVLPFVVPHMLPFTIPAAMLLTVSLVYGRLAGDQEVIAAKSAGIHPVSLMLPALFLGATLSAGTLVLSDQMIPWSMTKIEQHAISVLEDVFIERLRTELQFSDRGTGLHVHVAAVDDRKLIHPVFRYAKNGRIVTMQAEEAELRLDLKRQEVVIAMTNGFIELPGDHRVFFSGTQEERIRWEREDEVRKARDLPILSIGTEIEQIESFRETQKKKRAIQAFMSMTGANFQQLVGDVKTTTKELNGDRKRYNKLNTEVHSRYAMACSCFFFALLGSPVAIRFGQSQFLKSFMLCFVPIVCGYYPLMLGLMAQSKNGHISPVWSMWIANLIVIALSWFVMRKVVRY</sequence>
<accession>A0A517QL59</accession>
<name>A0A517QL59_9PLAN</name>
<dbReference type="GO" id="GO:0015920">
    <property type="term" value="P:lipopolysaccharide transport"/>
    <property type="evidence" value="ECO:0007669"/>
    <property type="project" value="TreeGrafter"/>
</dbReference>
<evidence type="ECO:0000256" key="2">
    <source>
        <dbReference type="ARBA" id="ARBA00022475"/>
    </source>
</evidence>
<evidence type="ECO:0000256" key="4">
    <source>
        <dbReference type="ARBA" id="ARBA00022989"/>
    </source>
</evidence>
<comment type="subcellular location">
    <subcellularLocation>
        <location evidence="1">Cell membrane</location>
        <topology evidence="1">Multi-pass membrane protein</topology>
    </subcellularLocation>
</comment>
<proteinExistence type="predicted"/>
<reference evidence="7 8" key="1">
    <citation type="submission" date="2019-02" db="EMBL/GenBank/DDBJ databases">
        <title>Deep-cultivation of Planctomycetes and their phenomic and genomic characterization uncovers novel biology.</title>
        <authorList>
            <person name="Wiegand S."/>
            <person name="Jogler M."/>
            <person name="Boedeker C."/>
            <person name="Pinto D."/>
            <person name="Vollmers J."/>
            <person name="Rivas-Marin E."/>
            <person name="Kohn T."/>
            <person name="Peeters S.H."/>
            <person name="Heuer A."/>
            <person name="Rast P."/>
            <person name="Oberbeckmann S."/>
            <person name="Bunk B."/>
            <person name="Jeske O."/>
            <person name="Meyerdierks A."/>
            <person name="Storesund J.E."/>
            <person name="Kallscheuer N."/>
            <person name="Luecker S."/>
            <person name="Lage O.M."/>
            <person name="Pohl T."/>
            <person name="Merkel B.J."/>
            <person name="Hornburger P."/>
            <person name="Mueller R.-W."/>
            <person name="Bruemmer F."/>
            <person name="Labrenz M."/>
            <person name="Spormann A.M."/>
            <person name="Op den Camp H."/>
            <person name="Overmann J."/>
            <person name="Amann R."/>
            <person name="Jetten M.S.M."/>
            <person name="Mascher T."/>
            <person name="Medema M.H."/>
            <person name="Devos D.P."/>
            <person name="Kaster A.-K."/>
            <person name="Ovreas L."/>
            <person name="Rohde M."/>
            <person name="Galperin M.Y."/>
            <person name="Jogler C."/>
        </authorList>
    </citation>
    <scope>NUCLEOTIDE SEQUENCE [LARGE SCALE GENOMIC DNA]</scope>
    <source>
        <strain evidence="7 8">Mal48</strain>
    </source>
</reference>
<dbReference type="Pfam" id="PF03739">
    <property type="entry name" value="LptF_LptG"/>
    <property type="match status" value="1"/>
</dbReference>
<evidence type="ECO:0000256" key="3">
    <source>
        <dbReference type="ARBA" id="ARBA00022692"/>
    </source>
</evidence>
<evidence type="ECO:0000256" key="1">
    <source>
        <dbReference type="ARBA" id="ARBA00004651"/>
    </source>
</evidence>
<keyword evidence="8" id="KW-1185">Reference proteome</keyword>
<keyword evidence="5 6" id="KW-0472">Membrane</keyword>
<evidence type="ECO:0000313" key="7">
    <source>
        <dbReference type="EMBL" id="QDT32351.1"/>
    </source>
</evidence>
<feature type="transmembrane region" description="Helical" evidence="6">
    <location>
        <begin position="24"/>
        <end position="50"/>
    </location>
</feature>
<gene>
    <name evidence="7" type="ORF">Mal48_15960</name>
</gene>
<feature type="transmembrane region" description="Helical" evidence="6">
    <location>
        <begin position="355"/>
        <end position="373"/>
    </location>
</feature>
<dbReference type="AlphaFoldDB" id="A0A517QL59"/>